<evidence type="ECO:0000256" key="1">
    <source>
        <dbReference type="ARBA" id="ARBA00004141"/>
    </source>
</evidence>
<gene>
    <name evidence="8" type="ORF">EV137_2881</name>
</gene>
<evidence type="ECO:0000313" key="8">
    <source>
        <dbReference type="EMBL" id="TDW95538.1"/>
    </source>
</evidence>
<evidence type="ECO:0000256" key="2">
    <source>
        <dbReference type="ARBA" id="ARBA00022692"/>
    </source>
</evidence>
<comment type="subcellular location">
    <subcellularLocation>
        <location evidence="1">Membrane</location>
        <topology evidence="1">Multi-pass membrane protein</topology>
    </subcellularLocation>
</comment>
<dbReference type="InterPro" id="IPR010432">
    <property type="entry name" value="RDD"/>
</dbReference>
<feature type="region of interest" description="Disordered" evidence="5">
    <location>
        <begin position="283"/>
        <end position="332"/>
    </location>
</feature>
<dbReference type="PANTHER" id="PTHR38480:SF1">
    <property type="entry name" value="SLR0254 PROTEIN"/>
    <property type="match status" value="1"/>
</dbReference>
<dbReference type="Pfam" id="PF06271">
    <property type="entry name" value="RDD"/>
    <property type="match status" value="1"/>
</dbReference>
<organism evidence="8 9">
    <name type="scientific">Kribbella pratensis</name>
    <dbReference type="NCBI Taxonomy" id="2512112"/>
    <lineage>
        <taxon>Bacteria</taxon>
        <taxon>Bacillati</taxon>
        <taxon>Actinomycetota</taxon>
        <taxon>Actinomycetes</taxon>
        <taxon>Propionibacteriales</taxon>
        <taxon>Kribbellaceae</taxon>
        <taxon>Kribbella</taxon>
    </lineage>
</organism>
<evidence type="ECO:0000313" key="9">
    <source>
        <dbReference type="Proteomes" id="UP000295060"/>
    </source>
</evidence>
<keyword evidence="2 6" id="KW-0812">Transmembrane</keyword>
<dbReference type="Proteomes" id="UP000295060">
    <property type="component" value="Unassembled WGS sequence"/>
</dbReference>
<evidence type="ECO:0000256" key="4">
    <source>
        <dbReference type="ARBA" id="ARBA00023136"/>
    </source>
</evidence>
<dbReference type="RefSeq" id="WP_305000153.1">
    <property type="nucleotide sequence ID" value="NZ_SODU01000001.1"/>
</dbReference>
<keyword evidence="4 6" id="KW-0472">Membrane</keyword>
<accession>A0ABY2FQW7</accession>
<dbReference type="PANTHER" id="PTHR38480">
    <property type="entry name" value="SLR0254 PROTEIN"/>
    <property type="match status" value="1"/>
</dbReference>
<evidence type="ECO:0000259" key="7">
    <source>
        <dbReference type="Pfam" id="PF06271"/>
    </source>
</evidence>
<comment type="caution">
    <text evidence="8">The sequence shown here is derived from an EMBL/GenBank/DDBJ whole genome shotgun (WGS) entry which is preliminary data.</text>
</comment>
<proteinExistence type="predicted"/>
<feature type="domain" description="RDD" evidence="7">
    <location>
        <begin position="19"/>
        <end position="148"/>
    </location>
</feature>
<name>A0ABY2FQW7_9ACTN</name>
<feature type="transmembrane region" description="Helical" evidence="6">
    <location>
        <begin position="56"/>
        <end position="76"/>
    </location>
</feature>
<sequence length="332" mass="35256">MSQLVTGEAVVLQVRIARMPTRALACAIDMALQGIVLTVLLALLAGFLFGSESSEALAVALIFIVVLLVVVGYRVVMETLTRGRTLGKMVLGLKVVRDDGSSIRFRHALVRTLMWFFVDFAPWFAACPGIVASLMNKQGKRIGDMVAGTVVIRERHQSMASPPLFVPGHLVQWAQSLELSRLSDELANAARDYLSRYAELLPGAQHALGEALAARVAAVIAPAPPTQIIAPAYLSAVLAERRRRELNRLSTQRPTPTGPFAPNPYAAPAAPAPSYAVPAGPFAPPSPYGVLPPPPPTAGPFAPPAPPSATRPATVNAQGWAAPGSNESDRWS</sequence>
<evidence type="ECO:0000256" key="3">
    <source>
        <dbReference type="ARBA" id="ARBA00022989"/>
    </source>
</evidence>
<protein>
    <submittedName>
        <fullName evidence="8">RDD family membrane protein YckC</fullName>
    </submittedName>
</protein>
<feature type="transmembrane region" description="Helical" evidence="6">
    <location>
        <begin position="23"/>
        <end position="50"/>
    </location>
</feature>
<keyword evidence="3 6" id="KW-1133">Transmembrane helix</keyword>
<reference evidence="8 9" key="1">
    <citation type="submission" date="2019-03" db="EMBL/GenBank/DDBJ databases">
        <title>Genomic Encyclopedia of Type Strains, Phase III (KMG-III): the genomes of soil and plant-associated and newly described type strains.</title>
        <authorList>
            <person name="Whitman W."/>
        </authorList>
    </citation>
    <scope>NUCLEOTIDE SEQUENCE [LARGE SCALE GENOMIC DNA]</scope>
    <source>
        <strain evidence="8 9">VKMAc-2574</strain>
    </source>
</reference>
<evidence type="ECO:0000256" key="6">
    <source>
        <dbReference type="SAM" id="Phobius"/>
    </source>
</evidence>
<feature type="transmembrane region" description="Helical" evidence="6">
    <location>
        <begin position="113"/>
        <end position="135"/>
    </location>
</feature>
<dbReference type="EMBL" id="SODU01000001">
    <property type="protein sequence ID" value="TDW95538.1"/>
    <property type="molecule type" value="Genomic_DNA"/>
</dbReference>
<keyword evidence="9" id="KW-1185">Reference proteome</keyword>
<evidence type="ECO:0000256" key="5">
    <source>
        <dbReference type="SAM" id="MobiDB-lite"/>
    </source>
</evidence>
<feature type="compositionally biased region" description="Pro residues" evidence="5">
    <location>
        <begin position="283"/>
        <end position="309"/>
    </location>
</feature>